<dbReference type="KEGG" id="fld:ABNE31_08535"/>
<dbReference type="RefSeq" id="WP_293290499.1">
    <property type="nucleotide sequence ID" value="NZ_CP157804.1"/>
</dbReference>
<gene>
    <name evidence="2" type="ORF">ABNE31_08535</name>
</gene>
<evidence type="ECO:0000256" key="1">
    <source>
        <dbReference type="SAM" id="MobiDB-lite"/>
    </source>
</evidence>
<name>A0AAU7MT94_9FLAO</name>
<feature type="compositionally biased region" description="Polar residues" evidence="1">
    <location>
        <begin position="76"/>
        <end position="87"/>
    </location>
</feature>
<dbReference type="EMBL" id="CP157804">
    <property type="protein sequence ID" value="XBQ21650.1"/>
    <property type="molecule type" value="Genomic_DNA"/>
</dbReference>
<dbReference type="AlphaFoldDB" id="A0AAU7MT94"/>
<evidence type="ECO:0000313" key="2">
    <source>
        <dbReference type="EMBL" id="XBQ21650.1"/>
    </source>
</evidence>
<feature type="region of interest" description="Disordered" evidence="1">
    <location>
        <begin position="68"/>
        <end position="87"/>
    </location>
</feature>
<reference evidence="2" key="1">
    <citation type="submission" date="2024-05" db="EMBL/GenBank/DDBJ databases">
        <title>Draft Genome Sequences of Flagellimonas sp. MMG031 and Marinobacter sp. MMG032 Isolated from the dinoflagellate Symbiodinium pilosum.</title>
        <authorList>
            <person name="Shikuma N.J."/>
            <person name="Farrell M.V."/>
        </authorList>
    </citation>
    <scope>NUCLEOTIDE SEQUENCE</scope>
    <source>
        <strain evidence="2">MMG031</strain>
    </source>
</reference>
<organism evidence="2">
    <name type="scientific">Flagellimonas sp. MMG031</name>
    <dbReference type="NCBI Taxonomy" id="3158549"/>
    <lineage>
        <taxon>Bacteria</taxon>
        <taxon>Pseudomonadati</taxon>
        <taxon>Bacteroidota</taxon>
        <taxon>Flavobacteriia</taxon>
        <taxon>Flavobacteriales</taxon>
        <taxon>Flavobacteriaceae</taxon>
        <taxon>Flagellimonas</taxon>
    </lineage>
</organism>
<protein>
    <submittedName>
        <fullName evidence="2">Uncharacterized protein</fullName>
    </submittedName>
</protein>
<proteinExistence type="predicted"/>
<sequence>MRLPWTSEWVNIYTWCGLQFAKTFEKTGRILAMEEVAPQQLSNYEKVLLQKLRVWIYEKRRQALRDKLKATKRSEANPSSNNQASLF</sequence>
<accession>A0AAU7MT94</accession>